<sequence length="157" mass="16940">MYTTRVSRHVDAPPSAVYRALLDPEAVARWRVPYGMTCEVHEFDAREGGTFRVSLTYDSADGTGKSGARTDTYHGRFVELLPDERVVEITEFETPDPGLQGPMTLTTTLIALEGGTEVVLVHEGVPDGVPAADNEAGTRTALDRLAALAEGRPDPQA</sequence>
<dbReference type="RefSeq" id="WP_030326069.1">
    <property type="nucleotide sequence ID" value="NZ_JBIBDZ010000004.1"/>
</dbReference>
<comment type="caution">
    <text evidence="3">The sequence shown here is derived from an EMBL/GenBank/DDBJ whole genome shotgun (WGS) entry which is preliminary data.</text>
</comment>
<dbReference type="Pfam" id="PF08327">
    <property type="entry name" value="AHSA1"/>
    <property type="match status" value="1"/>
</dbReference>
<evidence type="ECO:0000313" key="3">
    <source>
        <dbReference type="EMBL" id="MFF5920004.1"/>
    </source>
</evidence>
<dbReference type="SUPFAM" id="SSF55961">
    <property type="entry name" value="Bet v1-like"/>
    <property type="match status" value="1"/>
</dbReference>
<dbReference type="InterPro" id="IPR023393">
    <property type="entry name" value="START-like_dom_sf"/>
</dbReference>
<evidence type="ECO:0000256" key="1">
    <source>
        <dbReference type="ARBA" id="ARBA00006817"/>
    </source>
</evidence>
<dbReference type="EMBL" id="JBIBDZ010000004">
    <property type="protein sequence ID" value="MFF5920004.1"/>
    <property type="molecule type" value="Genomic_DNA"/>
</dbReference>
<organism evidence="3 4">
    <name type="scientific">Streptomyces flavochromogenes</name>
    <dbReference type="NCBI Taxonomy" id="68199"/>
    <lineage>
        <taxon>Bacteria</taxon>
        <taxon>Bacillati</taxon>
        <taxon>Actinomycetota</taxon>
        <taxon>Actinomycetes</taxon>
        <taxon>Kitasatosporales</taxon>
        <taxon>Streptomycetaceae</taxon>
        <taxon>Streptomyces</taxon>
    </lineage>
</organism>
<reference evidence="3 4" key="1">
    <citation type="submission" date="2024-10" db="EMBL/GenBank/DDBJ databases">
        <title>The Natural Products Discovery Center: Release of the First 8490 Sequenced Strains for Exploring Actinobacteria Biosynthetic Diversity.</title>
        <authorList>
            <person name="Kalkreuter E."/>
            <person name="Kautsar S.A."/>
            <person name="Yang D."/>
            <person name="Bader C.D."/>
            <person name="Teijaro C.N."/>
            <person name="Fluegel L."/>
            <person name="Davis C.M."/>
            <person name="Simpson J.R."/>
            <person name="Lauterbach L."/>
            <person name="Steele A.D."/>
            <person name="Gui C."/>
            <person name="Meng S."/>
            <person name="Li G."/>
            <person name="Viehrig K."/>
            <person name="Ye F."/>
            <person name="Su P."/>
            <person name="Kiefer A.F."/>
            <person name="Nichols A."/>
            <person name="Cepeda A.J."/>
            <person name="Yan W."/>
            <person name="Fan B."/>
            <person name="Jiang Y."/>
            <person name="Adhikari A."/>
            <person name="Zheng C.-J."/>
            <person name="Schuster L."/>
            <person name="Cowan T.M."/>
            <person name="Smanski M.J."/>
            <person name="Chevrette M.G."/>
            <person name="De Carvalho L.P.S."/>
            <person name="Shen B."/>
        </authorList>
    </citation>
    <scope>NUCLEOTIDE SEQUENCE [LARGE SCALE GENOMIC DNA]</scope>
    <source>
        <strain evidence="3 4">NPDC012605</strain>
    </source>
</reference>
<accession>A0ABW6XR69</accession>
<name>A0ABW6XR69_9ACTN</name>
<dbReference type="Gene3D" id="3.30.530.20">
    <property type="match status" value="1"/>
</dbReference>
<evidence type="ECO:0000259" key="2">
    <source>
        <dbReference type="Pfam" id="PF08327"/>
    </source>
</evidence>
<evidence type="ECO:0000313" key="4">
    <source>
        <dbReference type="Proteomes" id="UP001602370"/>
    </source>
</evidence>
<dbReference type="InterPro" id="IPR013538">
    <property type="entry name" value="ASHA1/2-like_C"/>
</dbReference>
<protein>
    <submittedName>
        <fullName evidence="3">SRPBCC family protein</fullName>
    </submittedName>
</protein>
<proteinExistence type="inferred from homology"/>
<dbReference type="CDD" id="cd08895">
    <property type="entry name" value="SRPBCC_CalC_Aha1-like_2"/>
    <property type="match status" value="1"/>
</dbReference>
<gene>
    <name evidence="3" type="ORF">ACFY8C_16955</name>
</gene>
<feature type="domain" description="Activator of Hsp90 ATPase homologue 1/2-like C-terminal" evidence="2">
    <location>
        <begin position="11"/>
        <end position="150"/>
    </location>
</feature>
<keyword evidence="4" id="KW-1185">Reference proteome</keyword>
<comment type="similarity">
    <text evidence="1">Belongs to the AHA1 family.</text>
</comment>
<dbReference type="Proteomes" id="UP001602370">
    <property type="component" value="Unassembled WGS sequence"/>
</dbReference>